<name>A0A6M1LUA9_9PROT</name>
<dbReference type="SUPFAM" id="SSF53335">
    <property type="entry name" value="S-adenosyl-L-methionine-dependent methyltransferases"/>
    <property type="match status" value="1"/>
</dbReference>
<dbReference type="Pfam" id="PF13578">
    <property type="entry name" value="Methyltransf_24"/>
    <property type="match status" value="1"/>
</dbReference>
<feature type="compositionally biased region" description="Low complexity" evidence="1">
    <location>
        <begin position="1"/>
        <end position="16"/>
    </location>
</feature>
<sequence length="225" mass="24674">MPTDLSPASFAAEAAPEPAPPPLPTLKDLLPASIFKLRTEANLGVIEPWFFKSLSVPGDIVEIGCFRGTMSLKFAWALRELGLTAEKTVYAFDTFEGFQIDDPGGGALGIGAYSDNENAFEHLTAWSHVLPIRPIKGDATQTWRQLTKPLSFVWLDLDMDVLMAPVFEGILPLIGPNTIVGIDDVGRPETPTVKPWVEPLIEQGRLTQLAEYPGAFIRFFHLNKG</sequence>
<dbReference type="EMBL" id="JAAIKB010000024">
    <property type="protein sequence ID" value="NGM24075.1"/>
    <property type="molecule type" value="Genomic_DNA"/>
</dbReference>
<evidence type="ECO:0000256" key="1">
    <source>
        <dbReference type="SAM" id="MobiDB-lite"/>
    </source>
</evidence>
<keyword evidence="3" id="KW-1185">Reference proteome</keyword>
<organism evidence="2 3">
    <name type="scientific">Falsiroseomonas algicola</name>
    <dbReference type="NCBI Taxonomy" id="2716930"/>
    <lineage>
        <taxon>Bacteria</taxon>
        <taxon>Pseudomonadati</taxon>
        <taxon>Pseudomonadota</taxon>
        <taxon>Alphaproteobacteria</taxon>
        <taxon>Acetobacterales</taxon>
        <taxon>Roseomonadaceae</taxon>
        <taxon>Falsiroseomonas</taxon>
    </lineage>
</organism>
<protein>
    <submittedName>
        <fullName evidence="2">Class I SAM-dependent methyltransferase</fullName>
    </submittedName>
</protein>
<keyword evidence="2" id="KW-0808">Transferase</keyword>
<dbReference type="GO" id="GO:0008168">
    <property type="term" value="F:methyltransferase activity"/>
    <property type="evidence" value="ECO:0007669"/>
    <property type="project" value="UniProtKB-KW"/>
</dbReference>
<accession>A0A6M1LUA9</accession>
<comment type="caution">
    <text evidence="2">The sequence shown here is derived from an EMBL/GenBank/DDBJ whole genome shotgun (WGS) entry which is preliminary data.</text>
</comment>
<dbReference type="GO" id="GO:0032259">
    <property type="term" value="P:methylation"/>
    <property type="evidence" value="ECO:0007669"/>
    <property type="project" value="UniProtKB-KW"/>
</dbReference>
<evidence type="ECO:0000313" key="2">
    <source>
        <dbReference type="EMBL" id="NGM24075.1"/>
    </source>
</evidence>
<evidence type="ECO:0000313" key="3">
    <source>
        <dbReference type="Proteomes" id="UP000475385"/>
    </source>
</evidence>
<feature type="region of interest" description="Disordered" evidence="1">
    <location>
        <begin position="1"/>
        <end position="23"/>
    </location>
</feature>
<reference evidence="2 3" key="1">
    <citation type="submission" date="2020-02" db="EMBL/GenBank/DDBJ databases">
        <authorList>
            <person name="Kim H.M."/>
            <person name="Jeon C.O."/>
        </authorList>
    </citation>
    <scope>NUCLEOTIDE SEQUENCE [LARGE SCALE GENOMIC DNA]</scope>
    <source>
        <strain evidence="2 3">PeD5</strain>
    </source>
</reference>
<proteinExistence type="predicted"/>
<dbReference type="InterPro" id="IPR029063">
    <property type="entry name" value="SAM-dependent_MTases_sf"/>
</dbReference>
<dbReference type="Gene3D" id="3.40.50.150">
    <property type="entry name" value="Vaccinia Virus protein VP39"/>
    <property type="match status" value="1"/>
</dbReference>
<dbReference type="Proteomes" id="UP000475385">
    <property type="component" value="Unassembled WGS sequence"/>
</dbReference>
<reference evidence="2 3" key="2">
    <citation type="submission" date="2020-03" db="EMBL/GenBank/DDBJ databases">
        <title>Roseomonas stagni sp. nov., isolated from pond water in Japan.</title>
        <authorList>
            <person name="Furuhata K."/>
            <person name="Miyamoto H."/>
            <person name="Goto K."/>
        </authorList>
    </citation>
    <scope>NUCLEOTIDE SEQUENCE [LARGE SCALE GENOMIC DNA]</scope>
    <source>
        <strain evidence="2 3">PeD5</strain>
    </source>
</reference>
<dbReference type="AlphaFoldDB" id="A0A6M1LUA9"/>
<keyword evidence="2" id="KW-0489">Methyltransferase</keyword>
<gene>
    <name evidence="2" type="ORF">G3576_28980</name>
</gene>
<dbReference type="RefSeq" id="WP_164697992.1">
    <property type="nucleotide sequence ID" value="NZ_JAAIKB010000024.1"/>
</dbReference>